<keyword evidence="3" id="KW-0050">Antiport</keyword>
<keyword evidence="7 12" id="KW-1133">Transmembrane helix</keyword>
<dbReference type="Pfam" id="PF07727">
    <property type="entry name" value="RVT_2"/>
    <property type="match status" value="1"/>
</dbReference>
<feature type="domain" description="Reverse transcriptase Ty1/copia-type" evidence="14">
    <location>
        <begin position="1065"/>
        <end position="1235"/>
    </location>
</feature>
<accession>A0A6L2KJ59</accession>
<sequence>MTVNITSIKTASDGVWQGDNPLDYAFPLLIVQTVLVLVVGRSLAFLLKPLRQPKVIAEIVGGILLGPSALGRNQTYMHRVFPKWSSPILESVASIGLLFFLFLVGLELDLSSIRRSGKRAFVIAAAGISVPFILGIGVAFILRKTLEGADKVGYAQYFVFMGVALSITAFPVLARILAELKLLTTRVGETAMAAAAFNDVVAWILLALAVALAGNGEEGGSHKSALVSVWVLLSGCAFVIFMMVVIKPAMAWVARRCSPEHDTVDEAYICLTLATVMVSGFITDFIGIHSIFGAFIFGLTIPKGNFAEKLIQRIEDFVSGLLLPLYFASSGLKTDVTKISGGKAWGLLAMVITAACGGKIFGTFVVAVMCMMSVRESITLGLLMNTKGLVELIVLNIGKEKKVLNDEAFAILVLMALFTTFITTPAVMAIYKPARRSGSAGSSTSKKYDLRLLACVHGPGNISSLINLIESTRPVNKSQLKLYIMHLVELTERSSSIVMVQRVRKNGLPFVSRFNYKVRAFHERVAVAFRAYGQMGKVVVRTTTAISALSTMHEDICHVAKEKNVPMIILPFHKRWIKADGPAVVENVGHGWRGVNQRVLTNAECSVAILVDRGLGDESQQNLGSVTTVAQKVCVMFFGGPDDRECLELAGRMVEHPAVNVTVLRFVEGTRVEHDGVGLRPAPSKGREKYTFSTAIDNPDKEKERDEKAIDDFQKKWEGMVEYKEIKGTNVVESILAIGKSGEYELIVVGKARFPTVMVARLADRQPEHAELGPVGDLLASSNHGIESSVLVIQQHDKLQLEDVSVSVSTQNEEAANESEGPSLVNSSTFYEAIAMTPLLRLLVLCFKKRISKGVFGSGQLGVESTALYSKESKGQKWNKSGNANAPVKRTATLVENGGHVVFTSKQLEQLLKSLPHFNQHVVFTSKQLEQLLKSLPHFNQNGENDHMSPNNNDLDNVHVLKNKQVINLPNVHTSVILKVTSSSTVHISEPNVTNSSPSMSEQTTTSDDPISEPEFKPFYAFLCALVAHTTQTYFKEAVKDADWCKAMDDELRAPEENNTWEVTSLQKKARLLINGNKQRKGVDDEETFAPLAKMVTLRALLAITAMNGCDTCQMDVSSAFLHGDLTEEVYMQMPQGYVGKGEKVQDTSSSLVCRLKKSLYGLKQAPRQWFAKLSSALLSFGYVQSKADYSLFIKSNTSSFTAVLVSKQGIFISQKKYTVDLLKDAGLSNAKSYKLPMDPHVKLQAYSRTPLLDPEVYRSYIGKLIYLTITRPGQGIILAHKSAVQLTAYSDSDWASCPMKKRSTAGYCILLGQSQSHGIQRNKEWYPGLQLKLNIEQ</sequence>
<feature type="domain" description="Cation/H(+) antiporter central" evidence="15">
    <location>
        <begin position="479"/>
        <end position="620"/>
    </location>
</feature>
<evidence type="ECO:0000256" key="6">
    <source>
        <dbReference type="ARBA" id="ARBA00022958"/>
    </source>
</evidence>
<dbReference type="Pfam" id="PF23259">
    <property type="entry name" value="CHX17_C"/>
    <property type="match status" value="1"/>
</dbReference>
<keyword evidence="4" id="KW-0633">Potassium transport</keyword>
<comment type="subcellular location">
    <subcellularLocation>
        <location evidence="1">Membrane</location>
        <topology evidence="1">Multi-pass membrane protein</topology>
    </subcellularLocation>
</comment>
<evidence type="ECO:0000256" key="10">
    <source>
        <dbReference type="ARBA" id="ARBA00038341"/>
    </source>
</evidence>
<keyword evidence="8" id="KW-0406">Ion transport</keyword>
<feature type="transmembrane region" description="Helical" evidence="12">
    <location>
        <begin position="267"/>
        <end position="297"/>
    </location>
</feature>
<dbReference type="InterPro" id="IPR006153">
    <property type="entry name" value="Cation/H_exchanger_TM"/>
</dbReference>
<evidence type="ECO:0000256" key="9">
    <source>
        <dbReference type="ARBA" id="ARBA00023136"/>
    </source>
</evidence>
<evidence type="ECO:0000256" key="5">
    <source>
        <dbReference type="ARBA" id="ARBA00022692"/>
    </source>
</evidence>
<evidence type="ECO:0000256" key="2">
    <source>
        <dbReference type="ARBA" id="ARBA00022448"/>
    </source>
</evidence>
<evidence type="ECO:0000256" key="7">
    <source>
        <dbReference type="ARBA" id="ARBA00022989"/>
    </source>
</evidence>
<feature type="domain" description="Cation/H(+) antiporter C-terminal" evidence="16">
    <location>
        <begin position="632"/>
        <end position="796"/>
    </location>
</feature>
<dbReference type="GO" id="GO:0016020">
    <property type="term" value="C:membrane"/>
    <property type="evidence" value="ECO:0007669"/>
    <property type="project" value="UniProtKB-SubCell"/>
</dbReference>
<dbReference type="Gene3D" id="3.40.50.12370">
    <property type="match status" value="1"/>
</dbReference>
<dbReference type="FunFam" id="1.20.1530.20:FF:000003">
    <property type="entry name" value="Cation/H(+) antiporter 15"/>
    <property type="match status" value="1"/>
</dbReference>
<dbReference type="InterPro" id="IPR038770">
    <property type="entry name" value="Na+/solute_symporter_sf"/>
</dbReference>
<reference evidence="17" key="1">
    <citation type="journal article" date="2019" name="Sci. Rep.">
        <title>Draft genome of Tanacetum cinerariifolium, the natural source of mosquito coil.</title>
        <authorList>
            <person name="Yamashiro T."/>
            <person name="Shiraishi A."/>
            <person name="Satake H."/>
            <person name="Nakayama K."/>
        </authorList>
    </citation>
    <scope>NUCLEOTIDE SEQUENCE</scope>
</reference>
<dbReference type="PANTHER" id="PTHR32468:SF0">
    <property type="entry name" value="K(+)_H(+) ANTIPORTER 1"/>
    <property type="match status" value="1"/>
</dbReference>
<feature type="transmembrane region" description="Helical" evidence="12">
    <location>
        <begin position="154"/>
        <end position="178"/>
    </location>
</feature>
<proteinExistence type="inferred from homology"/>
<feature type="transmembrane region" description="Helical" evidence="12">
    <location>
        <begin position="344"/>
        <end position="374"/>
    </location>
</feature>
<dbReference type="InterPro" id="IPR050794">
    <property type="entry name" value="CPA2_transporter"/>
</dbReference>
<evidence type="ECO:0000313" key="17">
    <source>
        <dbReference type="EMBL" id="GEU49521.1"/>
    </source>
</evidence>
<keyword evidence="9 12" id="KW-0472">Membrane</keyword>
<dbReference type="GO" id="GO:1902600">
    <property type="term" value="P:proton transmembrane transport"/>
    <property type="evidence" value="ECO:0007669"/>
    <property type="project" value="InterPro"/>
</dbReference>
<feature type="transmembrane region" description="Helical" evidence="12">
    <location>
        <begin position="24"/>
        <end position="43"/>
    </location>
</feature>
<feature type="transmembrane region" description="Helical" evidence="12">
    <location>
        <begin position="120"/>
        <end position="142"/>
    </location>
</feature>
<protein>
    <submittedName>
        <fullName evidence="17">Cation/H(+) antiporter 20</fullName>
    </submittedName>
</protein>
<keyword evidence="5 12" id="KW-0812">Transmembrane</keyword>
<dbReference type="EMBL" id="BKCJ010002577">
    <property type="protein sequence ID" value="GEU49521.1"/>
    <property type="molecule type" value="Genomic_DNA"/>
</dbReference>
<evidence type="ECO:0000259" key="16">
    <source>
        <dbReference type="Pfam" id="PF23259"/>
    </source>
</evidence>
<dbReference type="InterPro" id="IPR057291">
    <property type="entry name" value="CHX17_2nd"/>
</dbReference>
<feature type="region of interest" description="Disordered" evidence="11">
    <location>
        <begin position="988"/>
        <end position="1010"/>
    </location>
</feature>
<dbReference type="Pfam" id="PF00999">
    <property type="entry name" value="Na_H_Exchanger"/>
    <property type="match status" value="1"/>
</dbReference>
<name>A0A6L2KJ59_TANCI</name>
<comment type="similarity">
    <text evidence="10">Belongs to the monovalent cation:proton antiporter 2 (CPA2) transporter (TC 2.A.37) family. CHX (TC 2.A.37.4) subfamily.</text>
</comment>
<evidence type="ECO:0000259" key="13">
    <source>
        <dbReference type="Pfam" id="PF00999"/>
    </source>
</evidence>
<dbReference type="GO" id="GO:0006813">
    <property type="term" value="P:potassium ion transport"/>
    <property type="evidence" value="ECO:0007669"/>
    <property type="project" value="UniProtKB-KW"/>
</dbReference>
<organism evidence="17">
    <name type="scientific">Tanacetum cinerariifolium</name>
    <name type="common">Dalmatian daisy</name>
    <name type="synonym">Chrysanthemum cinerariifolium</name>
    <dbReference type="NCBI Taxonomy" id="118510"/>
    <lineage>
        <taxon>Eukaryota</taxon>
        <taxon>Viridiplantae</taxon>
        <taxon>Streptophyta</taxon>
        <taxon>Embryophyta</taxon>
        <taxon>Tracheophyta</taxon>
        <taxon>Spermatophyta</taxon>
        <taxon>Magnoliopsida</taxon>
        <taxon>eudicotyledons</taxon>
        <taxon>Gunneridae</taxon>
        <taxon>Pentapetalae</taxon>
        <taxon>asterids</taxon>
        <taxon>campanulids</taxon>
        <taxon>Asterales</taxon>
        <taxon>Asteraceae</taxon>
        <taxon>Asteroideae</taxon>
        <taxon>Anthemideae</taxon>
        <taxon>Anthemidinae</taxon>
        <taxon>Tanacetum</taxon>
    </lineage>
</organism>
<feature type="transmembrane region" description="Helical" evidence="12">
    <location>
        <begin position="225"/>
        <end position="246"/>
    </location>
</feature>
<feature type="transmembrane region" description="Helical" evidence="12">
    <location>
        <begin position="55"/>
        <end position="71"/>
    </location>
</feature>
<evidence type="ECO:0000259" key="15">
    <source>
        <dbReference type="Pfam" id="PF23256"/>
    </source>
</evidence>
<evidence type="ECO:0000256" key="11">
    <source>
        <dbReference type="SAM" id="MobiDB-lite"/>
    </source>
</evidence>
<evidence type="ECO:0000256" key="3">
    <source>
        <dbReference type="ARBA" id="ARBA00022449"/>
    </source>
</evidence>
<evidence type="ECO:0000256" key="4">
    <source>
        <dbReference type="ARBA" id="ARBA00022538"/>
    </source>
</evidence>
<evidence type="ECO:0000256" key="8">
    <source>
        <dbReference type="ARBA" id="ARBA00023065"/>
    </source>
</evidence>
<keyword evidence="2" id="KW-0813">Transport</keyword>
<evidence type="ECO:0000256" key="12">
    <source>
        <dbReference type="SAM" id="Phobius"/>
    </source>
</evidence>
<feature type="domain" description="Cation/H+ exchanger transmembrane" evidence="13">
    <location>
        <begin position="39"/>
        <end position="425"/>
    </location>
</feature>
<gene>
    <name evidence="17" type="ORF">Tci_021499</name>
</gene>
<feature type="transmembrane region" description="Helical" evidence="12">
    <location>
        <begin position="91"/>
        <end position="108"/>
    </location>
</feature>
<feature type="transmembrane region" description="Helical" evidence="12">
    <location>
        <begin position="408"/>
        <end position="431"/>
    </location>
</feature>
<dbReference type="Pfam" id="PF23256">
    <property type="entry name" value="CHX17_2nd"/>
    <property type="match status" value="1"/>
</dbReference>
<evidence type="ECO:0000256" key="1">
    <source>
        <dbReference type="ARBA" id="ARBA00004141"/>
    </source>
</evidence>
<keyword evidence="6" id="KW-0630">Potassium</keyword>
<dbReference type="GO" id="GO:0012505">
    <property type="term" value="C:endomembrane system"/>
    <property type="evidence" value="ECO:0007669"/>
    <property type="project" value="TreeGrafter"/>
</dbReference>
<dbReference type="GO" id="GO:0006885">
    <property type="term" value="P:regulation of pH"/>
    <property type="evidence" value="ECO:0007669"/>
    <property type="project" value="TreeGrafter"/>
</dbReference>
<dbReference type="InterPro" id="IPR057290">
    <property type="entry name" value="CHX17_C"/>
</dbReference>
<feature type="transmembrane region" description="Helical" evidence="12">
    <location>
        <begin position="190"/>
        <end position="213"/>
    </location>
</feature>
<dbReference type="PANTHER" id="PTHR32468">
    <property type="entry name" value="CATION/H + ANTIPORTER"/>
    <property type="match status" value="1"/>
</dbReference>
<evidence type="ECO:0000259" key="14">
    <source>
        <dbReference type="Pfam" id="PF07727"/>
    </source>
</evidence>
<comment type="caution">
    <text evidence="17">The sequence shown here is derived from an EMBL/GenBank/DDBJ whole genome shotgun (WGS) entry which is preliminary data.</text>
</comment>
<feature type="compositionally biased region" description="Polar residues" evidence="11">
    <location>
        <begin position="988"/>
        <end position="1009"/>
    </location>
</feature>
<dbReference type="InterPro" id="IPR013103">
    <property type="entry name" value="RVT_2"/>
</dbReference>
<dbReference type="Gene3D" id="1.20.1530.20">
    <property type="match status" value="1"/>
</dbReference>
<dbReference type="GO" id="GO:0015297">
    <property type="term" value="F:antiporter activity"/>
    <property type="evidence" value="ECO:0007669"/>
    <property type="project" value="UniProtKB-KW"/>
</dbReference>